<keyword evidence="7 10" id="KW-0175">Coiled coil</keyword>
<evidence type="ECO:0000256" key="6">
    <source>
        <dbReference type="ARBA" id="ARBA00022989"/>
    </source>
</evidence>
<dbReference type="EMBL" id="JACGWL010000015">
    <property type="protein sequence ID" value="KAK4387080.1"/>
    <property type="molecule type" value="Genomic_DNA"/>
</dbReference>
<dbReference type="PANTHER" id="PTHR32219">
    <property type="entry name" value="RNA-BINDING PROTEIN YLMH-RELATED"/>
    <property type="match status" value="1"/>
</dbReference>
<evidence type="ECO:0000313" key="14">
    <source>
        <dbReference type="Proteomes" id="UP001289374"/>
    </source>
</evidence>
<gene>
    <name evidence="13" type="ORF">Sango_2578600</name>
</gene>
<keyword evidence="8 12" id="KW-0472">Membrane</keyword>
<feature type="compositionally biased region" description="Basic and acidic residues" evidence="11">
    <location>
        <begin position="499"/>
        <end position="547"/>
    </location>
</feature>
<comment type="similarity">
    <text evidence="9">Belongs to the plant Proton pump-interactor protein family.</text>
</comment>
<feature type="coiled-coil region" evidence="10">
    <location>
        <begin position="81"/>
        <end position="108"/>
    </location>
</feature>
<evidence type="ECO:0000256" key="3">
    <source>
        <dbReference type="ARBA" id="ARBA00022475"/>
    </source>
</evidence>
<protein>
    <submittedName>
        <fullName evidence="13">Proton pump-interactor 1</fullName>
    </submittedName>
</protein>
<organism evidence="13 14">
    <name type="scientific">Sesamum angolense</name>
    <dbReference type="NCBI Taxonomy" id="2727404"/>
    <lineage>
        <taxon>Eukaryota</taxon>
        <taxon>Viridiplantae</taxon>
        <taxon>Streptophyta</taxon>
        <taxon>Embryophyta</taxon>
        <taxon>Tracheophyta</taxon>
        <taxon>Spermatophyta</taxon>
        <taxon>Magnoliopsida</taxon>
        <taxon>eudicotyledons</taxon>
        <taxon>Gunneridae</taxon>
        <taxon>Pentapetalae</taxon>
        <taxon>asterids</taxon>
        <taxon>lamiids</taxon>
        <taxon>Lamiales</taxon>
        <taxon>Pedaliaceae</taxon>
        <taxon>Sesamum</taxon>
    </lineage>
</organism>
<dbReference type="GO" id="GO:0005886">
    <property type="term" value="C:plasma membrane"/>
    <property type="evidence" value="ECO:0007669"/>
    <property type="project" value="UniProtKB-SubCell"/>
</dbReference>
<evidence type="ECO:0000256" key="10">
    <source>
        <dbReference type="SAM" id="Coils"/>
    </source>
</evidence>
<evidence type="ECO:0000256" key="11">
    <source>
        <dbReference type="SAM" id="MobiDB-lite"/>
    </source>
</evidence>
<evidence type="ECO:0000256" key="5">
    <source>
        <dbReference type="ARBA" id="ARBA00022824"/>
    </source>
</evidence>
<name>A0AAE2BIW9_9LAMI</name>
<comment type="subcellular location">
    <subcellularLocation>
        <location evidence="1">Cell membrane</location>
        <topology evidence="1">Single-pass membrane protein</topology>
    </subcellularLocation>
    <subcellularLocation>
        <location evidence="2">Endoplasmic reticulum membrane</location>
        <topology evidence="2">Single-pass membrane protein</topology>
    </subcellularLocation>
</comment>
<evidence type="ECO:0000256" key="12">
    <source>
        <dbReference type="SAM" id="Phobius"/>
    </source>
</evidence>
<comment type="caution">
    <text evidence="13">The sequence shown here is derived from an EMBL/GenBank/DDBJ whole genome shotgun (WGS) entry which is preliminary data.</text>
</comment>
<dbReference type="AlphaFoldDB" id="A0AAE2BIW9"/>
<accession>A0AAE2BIW9</accession>
<reference evidence="13" key="2">
    <citation type="journal article" date="2024" name="Plant">
        <title>Genomic evolution and insights into agronomic trait innovations of Sesamum species.</title>
        <authorList>
            <person name="Miao H."/>
            <person name="Wang L."/>
            <person name="Qu L."/>
            <person name="Liu H."/>
            <person name="Sun Y."/>
            <person name="Le M."/>
            <person name="Wang Q."/>
            <person name="Wei S."/>
            <person name="Zheng Y."/>
            <person name="Lin W."/>
            <person name="Duan Y."/>
            <person name="Cao H."/>
            <person name="Xiong S."/>
            <person name="Wang X."/>
            <person name="Wei L."/>
            <person name="Li C."/>
            <person name="Ma Q."/>
            <person name="Ju M."/>
            <person name="Zhao R."/>
            <person name="Li G."/>
            <person name="Mu C."/>
            <person name="Tian Q."/>
            <person name="Mei H."/>
            <person name="Zhang T."/>
            <person name="Gao T."/>
            <person name="Zhang H."/>
        </authorList>
    </citation>
    <scope>NUCLEOTIDE SEQUENCE</scope>
    <source>
        <strain evidence="13">K16</strain>
    </source>
</reference>
<keyword evidence="6 12" id="KW-1133">Transmembrane helix</keyword>
<evidence type="ECO:0000256" key="8">
    <source>
        <dbReference type="ARBA" id="ARBA00023136"/>
    </source>
</evidence>
<evidence type="ECO:0000256" key="2">
    <source>
        <dbReference type="ARBA" id="ARBA00004389"/>
    </source>
</evidence>
<keyword evidence="14" id="KW-1185">Reference proteome</keyword>
<evidence type="ECO:0000313" key="13">
    <source>
        <dbReference type="EMBL" id="KAK4387080.1"/>
    </source>
</evidence>
<evidence type="ECO:0000256" key="4">
    <source>
        <dbReference type="ARBA" id="ARBA00022692"/>
    </source>
</evidence>
<evidence type="ECO:0000256" key="7">
    <source>
        <dbReference type="ARBA" id="ARBA00023054"/>
    </source>
</evidence>
<reference evidence="13" key="1">
    <citation type="submission" date="2020-06" db="EMBL/GenBank/DDBJ databases">
        <authorList>
            <person name="Li T."/>
            <person name="Hu X."/>
            <person name="Zhang T."/>
            <person name="Song X."/>
            <person name="Zhang H."/>
            <person name="Dai N."/>
            <person name="Sheng W."/>
            <person name="Hou X."/>
            <person name="Wei L."/>
        </authorList>
    </citation>
    <scope>NUCLEOTIDE SEQUENCE</scope>
    <source>
        <strain evidence="13">K16</strain>
        <tissue evidence="13">Leaf</tissue>
    </source>
</reference>
<keyword evidence="4 12" id="KW-0812">Transmembrane</keyword>
<keyword evidence="5" id="KW-0256">Endoplasmic reticulum</keyword>
<dbReference type="Proteomes" id="UP001289374">
    <property type="component" value="Unassembled WGS sequence"/>
</dbReference>
<feature type="coiled-coil region" evidence="10">
    <location>
        <begin position="301"/>
        <end position="335"/>
    </location>
</feature>
<evidence type="ECO:0000256" key="9">
    <source>
        <dbReference type="ARBA" id="ARBA00038080"/>
    </source>
</evidence>
<dbReference type="PANTHER" id="PTHR32219:SF2">
    <property type="entry name" value="PROTON PUMP-INTERACTOR 1"/>
    <property type="match status" value="1"/>
</dbReference>
<keyword evidence="3" id="KW-1003">Cell membrane</keyword>
<dbReference type="GO" id="GO:0005789">
    <property type="term" value="C:endoplasmic reticulum membrane"/>
    <property type="evidence" value="ECO:0007669"/>
    <property type="project" value="UniProtKB-SubCell"/>
</dbReference>
<evidence type="ECO:0000256" key="1">
    <source>
        <dbReference type="ARBA" id="ARBA00004162"/>
    </source>
</evidence>
<feature type="transmembrane region" description="Helical" evidence="12">
    <location>
        <begin position="624"/>
        <end position="646"/>
    </location>
</feature>
<dbReference type="InterPro" id="IPR055282">
    <property type="entry name" value="PPI1-4"/>
</dbReference>
<sequence>MSVEVAESNLNIMAETENEANVSSEGGKANIKFGSHAAEESAKGHLNKLSDSSIPKDAVDEWPEPAQVHSFYIVRYRAFEDRELKAKLDAAEKDLQKKNQARLQIVEKLRGKRVSYVAFFLGVIATCCSNISNYQKQLQHTVRIMEIERILMTLSILQAARSEIRSQIHSLSVESKQYREVMDGKIKEMEPLQQALGKLRGAGPRERGSGLCSSEEELNDIIKSLHYRIQHESIPLSEEKQILREIKQLEGTREKVIAIAAERARIQDSLGEKQAIQDQVKLMGVDLDGVRKEKQVVSSKIKQLDEGKVAAEKDIKVLEKELEAVTQKRDQILASVVEMRKQRDESNSPFYQNRTVLSKAKVVAAQKDAEAVKELTRSEVEKFMSVWNSNKAFRDDYESRILQSLDMRLLSKDGRIRNPGEKPLMVPETPLPSETDTVVKKSVKQAPKENSISPLQESAPPEQAVAEGKIAKNNKGGNKKTEIPLIEQENKQEASPADKLQKDSLSKSDKVDEKKLKELKREEEIAKRNQAEERKKKLAEKAAEREKRARKKAGAVVAPPDSEEPSETVPEVTEPEKVEENTETPATQKNNDRKEHSMRHRARPRAPNALPKAILKRKKATKDWLWVAIPVALLVLVLLVIGYNYYS</sequence>
<proteinExistence type="inferred from homology"/>
<feature type="region of interest" description="Disordered" evidence="11">
    <location>
        <begin position="413"/>
        <end position="613"/>
    </location>
</feature>